<dbReference type="PANTHER" id="PTHR43744">
    <property type="entry name" value="ABC TRANSPORTER PERMEASE PROTEIN MG189-RELATED-RELATED"/>
    <property type="match status" value="1"/>
</dbReference>
<reference evidence="9" key="1">
    <citation type="submission" date="2014-07" db="EMBL/GenBank/DDBJ databases">
        <authorList>
            <person name="Zhang J.E."/>
            <person name="Yang H."/>
            <person name="Guo J."/>
            <person name="Deng Z."/>
            <person name="Luo H."/>
            <person name="Luo M."/>
            <person name="Zhao B."/>
        </authorList>
    </citation>
    <scope>NUCLEOTIDE SEQUENCE</scope>
    <source>
        <strain evidence="9">AM4</strain>
    </source>
</reference>
<dbReference type="Pfam" id="PF00528">
    <property type="entry name" value="BPD_transp_1"/>
    <property type="match status" value="1"/>
</dbReference>
<evidence type="ECO:0000256" key="2">
    <source>
        <dbReference type="ARBA" id="ARBA00022448"/>
    </source>
</evidence>
<protein>
    <submittedName>
        <fullName evidence="9">L-arabinose transport system permease protein AraQ</fullName>
    </submittedName>
</protein>
<dbReference type="CDD" id="cd06261">
    <property type="entry name" value="TM_PBP2"/>
    <property type="match status" value="1"/>
</dbReference>
<proteinExistence type="inferred from homology"/>
<feature type="transmembrane region" description="Helical" evidence="7">
    <location>
        <begin position="23"/>
        <end position="46"/>
    </location>
</feature>
<dbReference type="PANTHER" id="PTHR43744:SF12">
    <property type="entry name" value="ABC TRANSPORTER PERMEASE PROTEIN MG189-RELATED"/>
    <property type="match status" value="1"/>
</dbReference>
<evidence type="ECO:0000256" key="4">
    <source>
        <dbReference type="ARBA" id="ARBA00022692"/>
    </source>
</evidence>
<dbReference type="Gene3D" id="1.10.3720.10">
    <property type="entry name" value="MetI-like"/>
    <property type="match status" value="1"/>
</dbReference>
<evidence type="ECO:0000256" key="7">
    <source>
        <dbReference type="RuleBase" id="RU363032"/>
    </source>
</evidence>
<dbReference type="EMBL" id="LK995531">
    <property type="protein sequence ID" value="CED92150.1"/>
    <property type="molecule type" value="Genomic_DNA"/>
</dbReference>
<feature type="transmembrane region" description="Helical" evidence="7">
    <location>
        <begin position="123"/>
        <end position="145"/>
    </location>
</feature>
<feature type="transmembrane region" description="Helical" evidence="7">
    <location>
        <begin position="157"/>
        <end position="174"/>
    </location>
</feature>
<dbReference type="GO" id="GO:0005886">
    <property type="term" value="C:plasma membrane"/>
    <property type="evidence" value="ECO:0007669"/>
    <property type="project" value="UniProtKB-SubCell"/>
</dbReference>
<evidence type="ECO:0000256" key="5">
    <source>
        <dbReference type="ARBA" id="ARBA00022989"/>
    </source>
</evidence>
<sequence length="298" mass="32680">MRKKTTEAAVAHRGYNVENPRKSWLLTIVMGLMLIYTYLPLLWLFISSTKTQGDLFSTFGLWFGHDFALWDNIRETLTYNDGQFVRWFLNTLMYVVLGAGGSVLLSVLAGYGLAKFDFPGKNAVFAIVIGAVAVPGTALAVPTFLMFAKLGLTNTPWSVIIPSLISPFGLYLMWQFTRDAVPTELLEAARIDGASEFRTFRQVALPLLGPGIVTVALFAIVATWNNYFLPLIMLKDASWYPLTIGLNAWNAQAATAGGQAIFNLVITASLLTIIPLIAAFLGLQRFWQAGLASGGVKE</sequence>
<keyword evidence="2 7" id="KW-0813">Transport</keyword>
<name>A0A1L7RPJ4_9ACTO</name>
<keyword evidence="5 7" id="KW-1133">Transmembrane helix</keyword>
<feature type="transmembrane region" description="Helical" evidence="7">
    <location>
        <begin position="203"/>
        <end position="224"/>
    </location>
</feature>
<evidence type="ECO:0000256" key="3">
    <source>
        <dbReference type="ARBA" id="ARBA00022475"/>
    </source>
</evidence>
<dbReference type="PROSITE" id="PS50928">
    <property type="entry name" value="ABC_TM1"/>
    <property type="match status" value="1"/>
</dbReference>
<dbReference type="SUPFAM" id="SSF161098">
    <property type="entry name" value="MetI-like"/>
    <property type="match status" value="1"/>
</dbReference>
<dbReference type="AlphaFoldDB" id="A0A1L7RPJ4"/>
<gene>
    <name evidence="9" type="ORF">AAM4_2318</name>
</gene>
<dbReference type="InterPro" id="IPR000515">
    <property type="entry name" value="MetI-like"/>
</dbReference>
<evidence type="ECO:0000256" key="1">
    <source>
        <dbReference type="ARBA" id="ARBA00004651"/>
    </source>
</evidence>
<dbReference type="GO" id="GO:0055085">
    <property type="term" value="P:transmembrane transport"/>
    <property type="evidence" value="ECO:0007669"/>
    <property type="project" value="InterPro"/>
</dbReference>
<evidence type="ECO:0000313" key="9">
    <source>
        <dbReference type="EMBL" id="CED92150.1"/>
    </source>
</evidence>
<comment type="similarity">
    <text evidence="7">Belongs to the binding-protein-dependent transport system permease family.</text>
</comment>
<comment type="subcellular location">
    <subcellularLocation>
        <location evidence="1 7">Cell membrane</location>
        <topology evidence="1 7">Multi-pass membrane protein</topology>
    </subcellularLocation>
</comment>
<evidence type="ECO:0000259" key="8">
    <source>
        <dbReference type="PROSITE" id="PS50928"/>
    </source>
</evidence>
<organism evidence="9">
    <name type="scientific">Actinomyces succiniciruminis</name>
    <dbReference type="NCBI Taxonomy" id="1522002"/>
    <lineage>
        <taxon>Bacteria</taxon>
        <taxon>Bacillati</taxon>
        <taxon>Actinomycetota</taxon>
        <taxon>Actinomycetes</taxon>
        <taxon>Actinomycetales</taxon>
        <taxon>Actinomycetaceae</taxon>
        <taxon>Actinomyces</taxon>
    </lineage>
</organism>
<feature type="transmembrane region" description="Helical" evidence="7">
    <location>
        <begin position="260"/>
        <end position="283"/>
    </location>
</feature>
<evidence type="ECO:0000256" key="6">
    <source>
        <dbReference type="ARBA" id="ARBA00023136"/>
    </source>
</evidence>
<keyword evidence="3" id="KW-1003">Cell membrane</keyword>
<keyword evidence="4 7" id="KW-0812">Transmembrane</keyword>
<feature type="transmembrane region" description="Helical" evidence="7">
    <location>
        <begin position="87"/>
        <end position="111"/>
    </location>
</feature>
<dbReference type="RefSeq" id="WP_210581435.1">
    <property type="nucleotide sequence ID" value="NZ_LK995531.1"/>
</dbReference>
<dbReference type="InterPro" id="IPR035906">
    <property type="entry name" value="MetI-like_sf"/>
</dbReference>
<accession>A0A1L7RPJ4</accession>
<keyword evidence="6 7" id="KW-0472">Membrane</keyword>
<feature type="domain" description="ABC transmembrane type-1" evidence="8">
    <location>
        <begin position="88"/>
        <end position="283"/>
    </location>
</feature>